<feature type="domain" description="Aminoglycoside phosphotransferase" evidence="1">
    <location>
        <begin position="41"/>
        <end position="190"/>
    </location>
</feature>
<dbReference type="OrthoDB" id="191037at2759"/>
<dbReference type="GeneID" id="28958126"/>
<dbReference type="InterPro" id="IPR052898">
    <property type="entry name" value="ACAD10-like"/>
</dbReference>
<dbReference type="EMBL" id="DS231743">
    <property type="protein sequence ID" value="KNB20294.1"/>
    <property type="molecule type" value="Genomic_DNA"/>
</dbReference>
<dbReference type="Gene3D" id="3.30.200.20">
    <property type="entry name" value="Phosphorylase Kinase, domain 1"/>
    <property type="match status" value="1"/>
</dbReference>
<dbReference type="SUPFAM" id="SSF56112">
    <property type="entry name" value="Protein kinase-like (PK-like)"/>
    <property type="match status" value="1"/>
</dbReference>
<name>A0A0J9WAB6_FUSO4</name>
<dbReference type="Gene3D" id="3.90.1200.10">
    <property type="match status" value="2"/>
</dbReference>
<dbReference type="Pfam" id="PF01636">
    <property type="entry name" value="APH"/>
    <property type="match status" value="1"/>
</dbReference>
<dbReference type="CDD" id="cd05154">
    <property type="entry name" value="ACAD10_11_N-like"/>
    <property type="match status" value="1"/>
</dbReference>
<gene>
    <name evidence="2" type="ORF">FOXG_17361</name>
</gene>
<dbReference type="AlphaFoldDB" id="A0A0J9WAB6"/>
<evidence type="ECO:0000313" key="2">
    <source>
        <dbReference type="EMBL" id="KNB20294.1"/>
    </source>
</evidence>
<reference evidence="2" key="2">
    <citation type="journal article" date="2010" name="Nature">
        <title>Comparative genomics reveals mobile pathogenicity chromosomes in Fusarium.</title>
        <authorList>
            <person name="Ma L.J."/>
            <person name="van der Does H.C."/>
            <person name="Borkovich K.A."/>
            <person name="Coleman J.J."/>
            <person name="Daboussi M.J."/>
            <person name="Di Pietro A."/>
            <person name="Dufresne M."/>
            <person name="Freitag M."/>
            <person name="Grabherr M."/>
            <person name="Henrissat B."/>
            <person name="Houterman P.M."/>
            <person name="Kang S."/>
            <person name="Shim W.B."/>
            <person name="Woloshuk C."/>
            <person name="Xie X."/>
            <person name="Xu J.R."/>
            <person name="Antoniw J."/>
            <person name="Baker S.E."/>
            <person name="Bluhm B.H."/>
            <person name="Breakspear A."/>
            <person name="Brown D.W."/>
            <person name="Butchko R.A."/>
            <person name="Chapman S."/>
            <person name="Coulson R."/>
            <person name="Coutinho P.M."/>
            <person name="Danchin E.G."/>
            <person name="Diener A."/>
            <person name="Gale L.R."/>
            <person name="Gardiner D.M."/>
            <person name="Goff S."/>
            <person name="Hammond-Kosack K.E."/>
            <person name="Hilburn K."/>
            <person name="Hua-Van A."/>
            <person name="Jonkers W."/>
            <person name="Kazan K."/>
            <person name="Kodira C.D."/>
            <person name="Koehrsen M."/>
            <person name="Kumar L."/>
            <person name="Lee Y.H."/>
            <person name="Li L."/>
            <person name="Manners J.M."/>
            <person name="Miranda-Saavedra D."/>
            <person name="Mukherjee M."/>
            <person name="Park G."/>
            <person name="Park J."/>
            <person name="Park S.Y."/>
            <person name="Proctor R.H."/>
            <person name="Regev A."/>
            <person name="Ruiz-Roldan M.C."/>
            <person name="Sain D."/>
            <person name="Sakthikumar S."/>
            <person name="Sykes S."/>
            <person name="Schwartz D.C."/>
            <person name="Turgeon B.G."/>
            <person name="Wapinski I."/>
            <person name="Yoder O."/>
            <person name="Young S."/>
            <person name="Zeng Q."/>
            <person name="Zhou S."/>
            <person name="Galagan J."/>
            <person name="Cuomo C.A."/>
            <person name="Kistler H.C."/>
            <person name="Rep M."/>
        </authorList>
    </citation>
    <scope>NUCLEOTIDE SEQUENCE [LARGE SCALE GENOMIC DNA]</scope>
    <source>
        <strain evidence="2">4287</strain>
    </source>
</reference>
<sequence length="379" mass="42728">MGSHQDTEARSRHDLDDEALGSHLLSSQEMPNLKLPVTTSKIGYGQSNPTYYLDDAAGVRYILRKKPVGKAISPVAHQVDREFRVLKALGSIEGFPVPRVFTLCNDSSIIGTPFYVMEFVKGRIITDTDMEELSPDERRQAWFSAIETLAWLHSLDPDMIGLEGYGKKTGFYARHCSTWSRIELQQAAVKHVKTGKPLGRAHKRYDEVSLFHLRKADELLTASCQKVLHPTEPRVIAILDWELSTIGHPLMDLVFCISPFFSDYTKSGKSSLSLQDSPYKLEHRARSGIPEPDELLARYAEIVGFDMRQDNRGKDWDTAIIFHYLRGATIAHGIQARSISGQSSSSFSHLYFSKTRQAIEAALRRIESLKDQQTSESKL</sequence>
<dbReference type="KEGG" id="fox:FOXG_17361"/>
<dbReference type="RefSeq" id="XP_018258339.1">
    <property type="nucleotide sequence ID" value="XM_018397364.1"/>
</dbReference>
<dbReference type="InterPro" id="IPR002575">
    <property type="entry name" value="Aminoglycoside_PTrfase"/>
</dbReference>
<dbReference type="PANTHER" id="PTHR47829:SF1">
    <property type="entry name" value="HAD FAMILY PHOSPHATASE"/>
    <property type="match status" value="1"/>
</dbReference>
<dbReference type="PANTHER" id="PTHR47829">
    <property type="entry name" value="HYDROLASE, PUTATIVE (AFU_ORTHOLOGUE AFUA_1G12880)-RELATED"/>
    <property type="match status" value="1"/>
</dbReference>
<organism evidence="2 3">
    <name type="scientific">Fusarium oxysporum f. sp. lycopersici (strain 4287 / CBS 123668 / FGSC 9935 / NRRL 34936)</name>
    <name type="common">Fusarium vascular wilt of tomato</name>
    <dbReference type="NCBI Taxonomy" id="426428"/>
    <lineage>
        <taxon>Eukaryota</taxon>
        <taxon>Fungi</taxon>
        <taxon>Dikarya</taxon>
        <taxon>Ascomycota</taxon>
        <taxon>Pezizomycotina</taxon>
        <taxon>Sordariomycetes</taxon>
        <taxon>Hypocreomycetidae</taxon>
        <taxon>Hypocreales</taxon>
        <taxon>Nectriaceae</taxon>
        <taxon>Fusarium</taxon>
        <taxon>Fusarium oxysporum species complex</taxon>
    </lineage>
</organism>
<evidence type="ECO:0000313" key="3">
    <source>
        <dbReference type="Proteomes" id="UP000009097"/>
    </source>
</evidence>
<protein>
    <recommendedName>
        <fullName evidence="1">Aminoglycoside phosphotransferase domain-containing protein</fullName>
    </recommendedName>
</protein>
<reference evidence="2" key="1">
    <citation type="submission" date="2007-04" db="EMBL/GenBank/DDBJ databases">
        <authorList>
            <consortium name="The Broad Institute Genome Sequencing Platform"/>
            <person name="Birren B."/>
            <person name="Lander E."/>
            <person name="Galagan J."/>
            <person name="Nusbaum C."/>
            <person name="Devon K."/>
            <person name="Ma L.-J."/>
            <person name="Jaffe D."/>
            <person name="Butler J."/>
            <person name="Alvarez P."/>
            <person name="Gnerre S."/>
            <person name="Grabherr M."/>
            <person name="Kleber M."/>
            <person name="Mauceli E."/>
            <person name="Brockman W."/>
            <person name="MacCallum I.A."/>
            <person name="Young S."/>
            <person name="LaButti K."/>
            <person name="DeCaprio D."/>
            <person name="Crawford M."/>
            <person name="Koehrsen M."/>
            <person name="Engels R."/>
            <person name="Montgomery P."/>
            <person name="Pearson M."/>
            <person name="Howarth C."/>
            <person name="Larson L."/>
            <person name="White J."/>
            <person name="O'Leary S."/>
            <person name="Kodira C."/>
            <person name="Zeng Q."/>
            <person name="Yandava C."/>
            <person name="Alvarado L."/>
            <person name="Kistler C."/>
            <person name="Shim W.-B."/>
            <person name="Kang S."/>
            <person name="Woloshuk C."/>
        </authorList>
    </citation>
    <scope>NUCLEOTIDE SEQUENCE</scope>
    <source>
        <strain evidence="2">4287</strain>
    </source>
</reference>
<dbReference type="InterPro" id="IPR011009">
    <property type="entry name" value="Kinase-like_dom_sf"/>
</dbReference>
<accession>A0A0J9WAB6</accession>
<evidence type="ECO:0000259" key="1">
    <source>
        <dbReference type="Pfam" id="PF01636"/>
    </source>
</evidence>
<dbReference type="VEuPathDB" id="FungiDB:FOXG_17361"/>
<dbReference type="InterPro" id="IPR041726">
    <property type="entry name" value="ACAD10_11_N"/>
</dbReference>
<proteinExistence type="predicted"/>
<dbReference type="Proteomes" id="UP000009097">
    <property type="component" value="Unassembled WGS sequence"/>
</dbReference>